<dbReference type="PANTHER" id="PTHR35793">
    <property type="entry name" value="INNER MEMBRANE PROTEIN YJIG"/>
    <property type="match status" value="1"/>
</dbReference>
<accession>A0AAT9LI83</accession>
<dbReference type="InterPro" id="IPR052549">
    <property type="entry name" value="SpmB"/>
</dbReference>
<dbReference type="InterPro" id="IPR011642">
    <property type="entry name" value="Gate_dom"/>
</dbReference>
<dbReference type="PANTHER" id="PTHR35793:SF2">
    <property type="entry name" value="INNER MEMBRANE PROTEIN YJIG"/>
    <property type="match status" value="1"/>
</dbReference>
<gene>
    <name evidence="3" type="ORF">IMF26_02085</name>
</gene>
<reference evidence="3" key="2">
    <citation type="journal article" date="2023" name="Biology">
        <title>Prokaryotic Life Associated with Coal-Fire Gas Vents Revealed by Metagenomics.</title>
        <authorList>
            <person name="Kadnikov V.V."/>
            <person name="Mardanov A.V."/>
            <person name="Beletsky A.V."/>
            <person name="Karnachuk O.V."/>
            <person name="Ravin N.V."/>
        </authorList>
    </citation>
    <scope>NUCLEOTIDE SEQUENCE</scope>
    <source>
        <strain evidence="3">Bu02</strain>
    </source>
</reference>
<dbReference type="Pfam" id="PF07670">
    <property type="entry name" value="Gate"/>
    <property type="match status" value="1"/>
</dbReference>
<dbReference type="AlphaFoldDB" id="A0AAT9LI83"/>
<name>A0AAT9LI83_9FIRM</name>
<keyword evidence="1" id="KW-1133">Transmembrane helix</keyword>
<proteinExistence type="predicted"/>
<dbReference type="KEGG" id="fcz:IMF26_02085"/>
<evidence type="ECO:0000256" key="1">
    <source>
        <dbReference type="SAM" id="Phobius"/>
    </source>
</evidence>
<sequence>MVFLAKIGVYAFPVVLLVVPMYAWFKGVRVYETFVKGAEEGFQIVLSILPYLVAIFVAISCLRGSGGLDLLSRALGVVLKPLGIPPDILPLLITRPISGSGALAVTGDLLKTYGPDSPMGLLASILQGATDTTFYVVTLYFGSVGVRKTRHALAACLIGDFFGFLTGFLIWRRLVF</sequence>
<keyword evidence="1" id="KW-0812">Transmembrane</keyword>
<evidence type="ECO:0000313" key="3">
    <source>
        <dbReference type="EMBL" id="QUL99540.1"/>
    </source>
</evidence>
<dbReference type="GO" id="GO:0005886">
    <property type="term" value="C:plasma membrane"/>
    <property type="evidence" value="ECO:0007669"/>
    <property type="project" value="TreeGrafter"/>
</dbReference>
<feature type="transmembrane region" description="Helical" evidence="1">
    <location>
        <begin position="44"/>
        <end position="62"/>
    </location>
</feature>
<dbReference type="EMBL" id="CP062796">
    <property type="protein sequence ID" value="QUL99540.1"/>
    <property type="molecule type" value="Genomic_DNA"/>
</dbReference>
<feature type="transmembrane region" description="Helical" evidence="1">
    <location>
        <begin position="7"/>
        <end position="24"/>
    </location>
</feature>
<feature type="transmembrane region" description="Helical" evidence="1">
    <location>
        <begin position="152"/>
        <end position="171"/>
    </location>
</feature>
<reference evidence="3" key="1">
    <citation type="submission" date="2020-10" db="EMBL/GenBank/DDBJ databases">
        <authorList>
            <person name="Kadnikov V."/>
            <person name="Beletsky A.V."/>
            <person name="Mardanov A.V."/>
            <person name="Karnachuk O.V."/>
            <person name="Ravin N.V."/>
        </authorList>
    </citation>
    <scope>NUCLEOTIDE SEQUENCE</scope>
    <source>
        <strain evidence="3">Bu02</strain>
    </source>
</reference>
<organism evidence="3">
    <name type="scientific">Candidatus Fermentithermobacillus carboniphilus</name>
    <dbReference type="NCBI Taxonomy" id="3085328"/>
    <lineage>
        <taxon>Bacteria</taxon>
        <taxon>Bacillati</taxon>
        <taxon>Bacillota</taxon>
        <taxon>Candidatus Fermentithermobacillia</taxon>
        <taxon>Candidatus Fermentithermobacillales</taxon>
        <taxon>Candidatus Fermentithermobacillaceae</taxon>
        <taxon>Candidatus Fermentithermobacillus</taxon>
    </lineage>
</organism>
<feature type="domain" description="Nucleoside transporter/FeoB GTPase Gate" evidence="2">
    <location>
        <begin position="45"/>
        <end position="145"/>
    </location>
</feature>
<keyword evidence="1" id="KW-0472">Membrane</keyword>
<evidence type="ECO:0000259" key="2">
    <source>
        <dbReference type="Pfam" id="PF07670"/>
    </source>
</evidence>
<protein>
    <submittedName>
        <fullName evidence="3">Spore maturation protein</fullName>
    </submittedName>
</protein>